<dbReference type="EMBL" id="LR877146">
    <property type="protein sequence ID" value="CAD2213927.1"/>
    <property type="molecule type" value="Genomic_DNA"/>
</dbReference>
<proteinExistence type="predicted"/>
<gene>
    <name evidence="3" type="ORF">ADEAN_000137100</name>
</gene>
<keyword evidence="1" id="KW-0472">Membrane</keyword>
<sequence>MTNLRATVTLLCLSLAVVRAEEEKEETFQLWWVCLIANVVATVILVYIAWRRPEEMKIPGSSVMSVKETDKGIAPDADLNDDEISQLQSNIYMEKSEA</sequence>
<keyword evidence="1" id="KW-0812">Transmembrane</keyword>
<feature type="transmembrane region" description="Helical" evidence="1">
    <location>
        <begin position="30"/>
        <end position="50"/>
    </location>
</feature>
<reference evidence="3 4" key="1">
    <citation type="submission" date="2020-08" db="EMBL/GenBank/DDBJ databases">
        <authorList>
            <person name="Newling K."/>
            <person name="Davey J."/>
            <person name="Forrester S."/>
        </authorList>
    </citation>
    <scope>NUCLEOTIDE SEQUENCE [LARGE SCALE GENOMIC DNA]</scope>
    <source>
        <strain evidence="4">Crithidia deanei Carvalho (ATCC PRA-265)</strain>
    </source>
</reference>
<dbReference type="VEuPathDB" id="TriTrypDB:ADEAN_000137100"/>
<accession>A0A7G2C588</accession>
<protein>
    <submittedName>
        <fullName evidence="3">Uncharacterized protein</fullName>
    </submittedName>
</protein>
<evidence type="ECO:0000313" key="3">
    <source>
        <dbReference type="EMBL" id="CAD2213927.1"/>
    </source>
</evidence>
<keyword evidence="2" id="KW-0732">Signal</keyword>
<organism evidence="3 4">
    <name type="scientific">Angomonas deanei</name>
    <dbReference type="NCBI Taxonomy" id="59799"/>
    <lineage>
        <taxon>Eukaryota</taxon>
        <taxon>Discoba</taxon>
        <taxon>Euglenozoa</taxon>
        <taxon>Kinetoplastea</taxon>
        <taxon>Metakinetoplastina</taxon>
        <taxon>Trypanosomatida</taxon>
        <taxon>Trypanosomatidae</taxon>
        <taxon>Strigomonadinae</taxon>
        <taxon>Angomonas</taxon>
    </lineage>
</organism>
<feature type="chain" id="PRO_5028834831" evidence="2">
    <location>
        <begin position="21"/>
        <end position="98"/>
    </location>
</feature>
<keyword evidence="1" id="KW-1133">Transmembrane helix</keyword>
<name>A0A7G2C588_9TRYP</name>
<dbReference type="AlphaFoldDB" id="A0A7G2C588"/>
<feature type="signal peptide" evidence="2">
    <location>
        <begin position="1"/>
        <end position="20"/>
    </location>
</feature>
<evidence type="ECO:0000256" key="1">
    <source>
        <dbReference type="SAM" id="Phobius"/>
    </source>
</evidence>
<evidence type="ECO:0000256" key="2">
    <source>
        <dbReference type="SAM" id="SignalP"/>
    </source>
</evidence>
<keyword evidence="4" id="KW-1185">Reference proteome</keyword>
<evidence type="ECO:0000313" key="4">
    <source>
        <dbReference type="Proteomes" id="UP000515908"/>
    </source>
</evidence>
<dbReference type="Proteomes" id="UP000515908">
    <property type="component" value="Chromosome 02"/>
</dbReference>